<dbReference type="Proteomes" id="UP000298663">
    <property type="component" value="Unassembled WGS sequence"/>
</dbReference>
<proteinExistence type="predicted"/>
<feature type="domain" description="Glutaredoxin" evidence="5">
    <location>
        <begin position="137"/>
        <end position="200"/>
    </location>
</feature>
<name>A0A4U5LW60_STECR</name>
<dbReference type="STRING" id="34508.A0A4U5LW60"/>
<sequence>MAALAEVKNKQEFEDFVKSDRIVAVHFGASWADSCASVDEILAEYCKELKDSFSAARIDAEGVPEVSLAHKIAAAPTIVFFKSGSEVGRVNGFNPAELREVITKQTFASGTAQATKSTTKENLNERLKRLINKSRMTLFMKGNPQQPRCGFSRQTVELLKSVNADYWTFDILSDEEVRQGLKVYSDWPTYPQLYLDGELVGGLDVIREELSDPDFVARMPKLV</sequence>
<keyword evidence="7" id="KW-1185">Reference proteome</keyword>
<dbReference type="PANTHER" id="PTHR10293:SF73">
    <property type="entry name" value="GLUTAREDOXIN-3"/>
    <property type="match status" value="1"/>
</dbReference>
<evidence type="ECO:0000256" key="2">
    <source>
        <dbReference type="ARBA" id="ARBA00023004"/>
    </source>
</evidence>
<evidence type="ECO:0000313" key="7">
    <source>
        <dbReference type="Proteomes" id="UP000298663"/>
    </source>
</evidence>
<evidence type="ECO:0000256" key="1">
    <source>
        <dbReference type="ARBA" id="ARBA00022723"/>
    </source>
</evidence>
<keyword evidence="3" id="KW-0411">Iron-sulfur</keyword>
<dbReference type="InterPro" id="IPR033658">
    <property type="entry name" value="GRX_PICOT-like"/>
</dbReference>
<keyword evidence="2" id="KW-0408">Iron</keyword>
<dbReference type="OrthoDB" id="415696at2759"/>
<dbReference type="SUPFAM" id="SSF52833">
    <property type="entry name" value="Thioredoxin-like"/>
    <property type="match status" value="2"/>
</dbReference>
<dbReference type="InterPro" id="IPR004480">
    <property type="entry name" value="Monothiol_GRX-rel"/>
</dbReference>
<dbReference type="EMBL" id="AZBU02000011">
    <property type="protein sequence ID" value="TKR60438.1"/>
    <property type="molecule type" value="Genomic_DNA"/>
</dbReference>
<dbReference type="GO" id="GO:0051536">
    <property type="term" value="F:iron-sulfur cluster binding"/>
    <property type="evidence" value="ECO:0007669"/>
    <property type="project" value="UniProtKB-KW"/>
</dbReference>
<evidence type="ECO:0000259" key="4">
    <source>
        <dbReference type="Pfam" id="PF00085"/>
    </source>
</evidence>
<dbReference type="InterPro" id="IPR002109">
    <property type="entry name" value="Glutaredoxin"/>
</dbReference>
<dbReference type="FunFam" id="3.40.30.10:FF:000012">
    <property type="entry name" value="Monothiol glutaredoxin"/>
    <property type="match status" value="1"/>
</dbReference>
<dbReference type="InterPro" id="IPR013766">
    <property type="entry name" value="Thioredoxin_domain"/>
</dbReference>
<comment type="caution">
    <text evidence="6">The sequence shown here is derived from an EMBL/GenBank/DDBJ whole genome shotgun (WGS) entry which is preliminary data.</text>
</comment>
<reference evidence="6 7" key="1">
    <citation type="journal article" date="2015" name="Genome Biol.">
        <title>Comparative genomics of Steinernema reveals deeply conserved gene regulatory networks.</title>
        <authorList>
            <person name="Dillman A.R."/>
            <person name="Macchietto M."/>
            <person name="Porter C.F."/>
            <person name="Rogers A."/>
            <person name="Williams B."/>
            <person name="Antoshechkin I."/>
            <person name="Lee M.M."/>
            <person name="Goodwin Z."/>
            <person name="Lu X."/>
            <person name="Lewis E.E."/>
            <person name="Goodrich-Blair H."/>
            <person name="Stock S.P."/>
            <person name="Adams B.J."/>
            <person name="Sternberg P.W."/>
            <person name="Mortazavi A."/>
        </authorList>
    </citation>
    <scope>NUCLEOTIDE SEQUENCE [LARGE SCALE GENOMIC DNA]</scope>
    <source>
        <strain evidence="6 7">ALL</strain>
    </source>
</reference>
<feature type="domain" description="Thioredoxin" evidence="4">
    <location>
        <begin position="7"/>
        <end position="103"/>
    </location>
</feature>
<dbReference type="Pfam" id="PF00085">
    <property type="entry name" value="Thioredoxin"/>
    <property type="match status" value="1"/>
</dbReference>
<dbReference type="CDD" id="cd03028">
    <property type="entry name" value="GRX_PICOT_like"/>
    <property type="match status" value="1"/>
</dbReference>
<organism evidence="6 7">
    <name type="scientific">Steinernema carpocapsae</name>
    <name type="common">Entomopathogenic nematode</name>
    <dbReference type="NCBI Taxonomy" id="34508"/>
    <lineage>
        <taxon>Eukaryota</taxon>
        <taxon>Metazoa</taxon>
        <taxon>Ecdysozoa</taxon>
        <taxon>Nematoda</taxon>
        <taxon>Chromadorea</taxon>
        <taxon>Rhabditida</taxon>
        <taxon>Tylenchina</taxon>
        <taxon>Panagrolaimomorpha</taxon>
        <taxon>Strongyloidoidea</taxon>
        <taxon>Steinernematidae</taxon>
        <taxon>Steinernema</taxon>
    </lineage>
</organism>
<dbReference type="PANTHER" id="PTHR10293">
    <property type="entry name" value="GLUTAREDOXIN FAMILY MEMBER"/>
    <property type="match status" value="1"/>
</dbReference>
<dbReference type="Pfam" id="PF00462">
    <property type="entry name" value="Glutaredoxin"/>
    <property type="match status" value="1"/>
</dbReference>
<gene>
    <name evidence="6" type="ORF">L596_027685</name>
</gene>
<evidence type="ECO:0000313" key="6">
    <source>
        <dbReference type="EMBL" id="TKR60438.1"/>
    </source>
</evidence>
<dbReference type="PROSITE" id="PS51354">
    <property type="entry name" value="GLUTAREDOXIN_2"/>
    <property type="match status" value="1"/>
</dbReference>
<dbReference type="Gene3D" id="3.40.30.10">
    <property type="entry name" value="Glutaredoxin"/>
    <property type="match status" value="2"/>
</dbReference>
<dbReference type="AlphaFoldDB" id="A0A4U5LW60"/>
<dbReference type="InterPro" id="IPR036249">
    <property type="entry name" value="Thioredoxin-like_sf"/>
</dbReference>
<protein>
    <submittedName>
        <fullName evidence="6">Uncharacterized protein</fullName>
    </submittedName>
</protein>
<dbReference type="GO" id="GO:0005634">
    <property type="term" value="C:nucleus"/>
    <property type="evidence" value="ECO:0007669"/>
    <property type="project" value="TreeGrafter"/>
</dbReference>
<reference evidence="6 7" key="2">
    <citation type="journal article" date="2019" name="G3 (Bethesda)">
        <title>Hybrid Assembly of the Genome of the Entomopathogenic Nematode Steinernema carpocapsae Identifies the X-Chromosome.</title>
        <authorList>
            <person name="Serra L."/>
            <person name="Macchietto M."/>
            <person name="Macias-Munoz A."/>
            <person name="McGill C.J."/>
            <person name="Rodriguez I.M."/>
            <person name="Rodriguez B."/>
            <person name="Murad R."/>
            <person name="Mortazavi A."/>
        </authorList>
    </citation>
    <scope>NUCLEOTIDE SEQUENCE [LARGE SCALE GENOMIC DNA]</scope>
    <source>
        <strain evidence="6 7">ALL</strain>
    </source>
</reference>
<keyword evidence="1" id="KW-0479">Metal-binding</keyword>
<dbReference type="GO" id="GO:0006879">
    <property type="term" value="P:intracellular iron ion homeostasis"/>
    <property type="evidence" value="ECO:0007669"/>
    <property type="project" value="TreeGrafter"/>
</dbReference>
<dbReference type="GO" id="GO:0046872">
    <property type="term" value="F:metal ion binding"/>
    <property type="evidence" value="ECO:0007669"/>
    <property type="project" value="UniProtKB-KW"/>
</dbReference>
<evidence type="ECO:0000259" key="5">
    <source>
        <dbReference type="Pfam" id="PF00462"/>
    </source>
</evidence>
<evidence type="ECO:0000256" key="3">
    <source>
        <dbReference type="ARBA" id="ARBA00023014"/>
    </source>
</evidence>
<accession>A0A4U5LW60</accession>
<dbReference type="GO" id="GO:0005829">
    <property type="term" value="C:cytosol"/>
    <property type="evidence" value="ECO:0007669"/>
    <property type="project" value="TreeGrafter"/>
</dbReference>